<protein>
    <submittedName>
        <fullName evidence="1">Uncharacterized protein</fullName>
    </submittedName>
</protein>
<dbReference type="Proteomes" id="UP000030002">
    <property type="component" value="Unassembled WGS sequence"/>
</dbReference>
<keyword evidence="2" id="KW-1185">Reference proteome</keyword>
<proteinExistence type="predicted"/>
<name>A0A0A0J6G8_9MICO</name>
<organism evidence="1 2">
    <name type="scientific">Knoellia sinensis KCTC 19936</name>
    <dbReference type="NCBI Taxonomy" id="1385520"/>
    <lineage>
        <taxon>Bacteria</taxon>
        <taxon>Bacillati</taxon>
        <taxon>Actinomycetota</taxon>
        <taxon>Actinomycetes</taxon>
        <taxon>Micrococcales</taxon>
        <taxon>Intrasporangiaceae</taxon>
        <taxon>Knoellia</taxon>
    </lineage>
</organism>
<dbReference type="EMBL" id="AVPJ01000013">
    <property type="protein sequence ID" value="KGN31191.1"/>
    <property type="molecule type" value="Genomic_DNA"/>
</dbReference>
<evidence type="ECO:0000313" key="1">
    <source>
        <dbReference type="EMBL" id="KGN31191.1"/>
    </source>
</evidence>
<sequence length="57" mass="6243">MISVGDAEIYRGLTMVPSAVLVRKGGVHSTDSYDWVRAADEAYERHDGTWISDPFGG</sequence>
<accession>A0A0A0J6G8</accession>
<gene>
    <name evidence="1" type="ORF">N802_04640</name>
</gene>
<comment type="caution">
    <text evidence="1">The sequence shown here is derived from an EMBL/GenBank/DDBJ whole genome shotgun (WGS) entry which is preliminary data.</text>
</comment>
<evidence type="ECO:0000313" key="2">
    <source>
        <dbReference type="Proteomes" id="UP000030002"/>
    </source>
</evidence>
<reference evidence="1 2" key="1">
    <citation type="submission" date="2013-08" db="EMBL/GenBank/DDBJ databases">
        <title>The genome sequence of Knoellia sinensis.</title>
        <authorList>
            <person name="Zhu W."/>
            <person name="Wang G."/>
        </authorList>
    </citation>
    <scope>NUCLEOTIDE SEQUENCE [LARGE SCALE GENOMIC DNA]</scope>
    <source>
        <strain evidence="1 2">KCTC 19936</strain>
    </source>
</reference>
<dbReference type="AlphaFoldDB" id="A0A0A0J6G8"/>